<feature type="transmembrane region" description="Helical" evidence="9">
    <location>
        <begin position="530"/>
        <end position="551"/>
    </location>
</feature>
<evidence type="ECO:0000256" key="5">
    <source>
        <dbReference type="ARBA" id="ARBA00022989"/>
    </source>
</evidence>
<keyword evidence="6" id="KW-0406">Ion transport</keyword>
<feature type="compositionally biased region" description="Polar residues" evidence="8">
    <location>
        <begin position="248"/>
        <end position="259"/>
    </location>
</feature>
<evidence type="ECO:0000313" key="10">
    <source>
        <dbReference type="EMBL" id="PIL26746.1"/>
    </source>
</evidence>
<dbReference type="OrthoDB" id="1368at2759"/>
<evidence type="ECO:0000256" key="3">
    <source>
        <dbReference type="ARBA" id="ARBA00022475"/>
    </source>
</evidence>
<keyword evidence="2" id="KW-0813">Transport</keyword>
<gene>
    <name evidence="10" type="ORF">GSI_11160</name>
</gene>
<evidence type="ECO:0000256" key="1">
    <source>
        <dbReference type="ARBA" id="ARBA00004651"/>
    </source>
</evidence>
<evidence type="ECO:0000256" key="9">
    <source>
        <dbReference type="SAM" id="Phobius"/>
    </source>
</evidence>
<keyword evidence="3" id="KW-1003">Cell membrane</keyword>
<feature type="transmembrane region" description="Helical" evidence="9">
    <location>
        <begin position="77"/>
        <end position="97"/>
    </location>
</feature>
<feature type="transmembrane region" description="Helical" evidence="9">
    <location>
        <begin position="52"/>
        <end position="71"/>
    </location>
</feature>
<accession>A0A2G8RYZ7</accession>
<evidence type="ECO:0000313" key="11">
    <source>
        <dbReference type="Proteomes" id="UP000230002"/>
    </source>
</evidence>
<evidence type="ECO:0008006" key="12">
    <source>
        <dbReference type="Google" id="ProtNLM"/>
    </source>
</evidence>
<keyword evidence="7 9" id="KW-0472">Membrane</keyword>
<keyword evidence="11" id="KW-1185">Reference proteome</keyword>
<comment type="subcellular location">
    <subcellularLocation>
        <location evidence="1">Cell membrane</location>
        <topology evidence="1">Multi-pass membrane protein</topology>
    </subcellularLocation>
</comment>
<evidence type="ECO:0000256" key="2">
    <source>
        <dbReference type="ARBA" id="ARBA00022448"/>
    </source>
</evidence>
<dbReference type="AlphaFoldDB" id="A0A2G8RYZ7"/>
<feature type="compositionally biased region" description="Low complexity" evidence="8">
    <location>
        <begin position="264"/>
        <end position="285"/>
    </location>
</feature>
<proteinExistence type="predicted"/>
<dbReference type="Proteomes" id="UP000230002">
    <property type="component" value="Unassembled WGS sequence"/>
</dbReference>
<keyword evidence="5 9" id="KW-1133">Transmembrane helix</keyword>
<dbReference type="PANTHER" id="PTHR33281:SF19">
    <property type="entry name" value="VOLTAGE-DEPENDENT ANION CHANNEL-FORMING PROTEIN YNEE"/>
    <property type="match status" value="1"/>
</dbReference>
<comment type="caution">
    <text evidence="10">The sequence shown here is derived from an EMBL/GenBank/DDBJ whole genome shotgun (WGS) entry which is preliminary data.</text>
</comment>
<feature type="compositionally biased region" description="Acidic residues" evidence="8">
    <location>
        <begin position="408"/>
        <end position="419"/>
    </location>
</feature>
<name>A0A2G8RYZ7_9APHY</name>
<dbReference type="GO" id="GO:0005254">
    <property type="term" value="F:chloride channel activity"/>
    <property type="evidence" value="ECO:0007669"/>
    <property type="project" value="InterPro"/>
</dbReference>
<dbReference type="EMBL" id="AYKW01000038">
    <property type="protein sequence ID" value="PIL26746.1"/>
    <property type="molecule type" value="Genomic_DNA"/>
</dbReference>
<dbReference type="Pfam" id="PF25539">
    <property type="entry name" value="Bestrophin_2"/>
    <property type="match status" value="2"/>
</dbReference>
<organism evidence="10 11">
    <name type="scientific">Ganoderma sinense ZZ0214-1</name>
    <dbReference type="NCBI Taxonomy" id="1077348"/>
    <lineage>
        <taxon>Eukaryota</taxon>
        <taxon>Fungi</taxon>
        <taxon>Dikarya</taxon>
        <taxon>Basidiomycota</taxon>
        <taxon>Agaricomycotina</taxon>
        <taxon>Agaricomycetes</taxon>
        <taxon>Polyporales</taxon>
        <taxon>Polyporaceae</taxon>
        <taxon>Ganoderma</taxon>
    </lineage>
</organism>
<feature type="region of interest" description="Disordered" evidence="8">
    <location>
        <begin position="400"/>
        <end position="425"/>
    </location>
</feature>
<feature type="region of interest" description="Disordered" evidence="8">
    <location>
        <begin position="201"/>
        <end position="297"/>
    </location>
</feature>
<evidence type="ECO:0000256" key="4">
    <source>
        <dbReference type="ARBA" id="ARBA00022692"/>
    </source>
</evidence>
<dbReference type="InterPro" id="IPR044669">
    <property type="entry name" value="YneE/VCCN1/2-like"/>
</dbReference>
<feature type="compositionally biased region" description="Polar residues" evidence="8">
    <location>
        <begin position="206"/>
        <end position="223"/>
    </location>
</feature>
<protein>
    <recommendedName>
        <fullName evidence="12">Transporter</fullName>
    </recommendedName>
</protein>
<reference evidence="10 11" key="1">
    <citation type="journal article" date="2015" name="Sci. Rep.">
        <title>Chromosome-level genome map provides insights into diverse defense mechanisms in the medicinal fungus Ganoderma sinense.</title>
        <authorList>
            <person name="Zhu Y."/>
            <person name="Xu J."/>
            <person name="Sun C."/>
            <person name="Zhou S."/>
            <person name="Xu H."/>
            <person name="Nelson D.R."/>
            <person name="Qian J."/>
            <person name="Song J."/>
            <person name="Luo H."/>
            <person name="Xiang L."/>
            <person name="Li Y."/>
            <person name="Xu Z."/>
            <person name="Ji A."/>
            <person name="Wang L."/>
            <person name="Lu S."/>
            <person name="Hayward A."/>
            <person name="Sun W."/>
            <person name="Li X."/>
            <person name="Schwartz D.C."/>
            <person name="Wang Y."/>
            <person name="Chen S."/>
        </authorList>
    </citation>
    <scope>NUCLEOTIDE SEQUENCE [LARGE SCALE GENOMIC DNA]</scope>
    <source>
        <strain evidence="10 11">ZZ0214-1</strain>
    </source>
</reference>
<sequence>MAEPPNVRPRSATGHILLPAFDSNQVHTSIPVTTTKNLVSWTFGRGTVIWRIWPAVLLHTVFAAVVVTVSLKTRFRMGIPNVLLTVLGVVIGFVISYRASSGYDRYYQGRSAWSDLAKTSRALSRLIWIHIPLKISPEQIDANGKHADTQVAIARRVMAEKRVALDLLEGFVVAVKHHLRGERGIYYEDLYPFIKPLHNHSHHQRGSVSGSDHSAPNGNSDTDVASPVRDFHPEAPPFALPTPHVLSLSKSEPQHTQTAPAIHTRASTSTSSQTLTASSSSTLKASHSDSDPVIPPINAYGTLPAPLHTTRSTSSFASLTSYGDDGERRPLLRAAVPRGEVDARRGVLGSVAGDLIPFAEVWRGVGRMVGLKRKAPQGETDIESGADVAVEVQDDQGGIQRRWAGDGLDGEPSSEEEGAEAAHPHTARAIVHEPTDRLGITHTKHRPRVAGGGENLPLEILRSLSIWVSVLDERGVVTGPVLGGMYGCLASFEDSLANHANEENAMQLSLISHTVWIYLFFLPFQLIDLFGYYAILGVCIAAFIYLGLIAAGEEIEQPFGYDENDLDLDFFCSVIIHADIERVKRISCPNVYLGSHHSNGHGVHGTTIPCAHEVAIDPQTKIDMVFGGGRHL</sequence>
<evidence type="ECO:0000256" key="7">
    <source>
        <dbReference type="ARBA" id="ARBA00023136"/>
    </source>
</evidence>
<dbReference type="GO" id="GO:0005886">
    <property type="term" value="C:plasma membrane"/>
    <property type="evidence" value="ECO:0007669"/>
    <property type="project" value="UniProtKB-SubCell"/>
</dbReference>
<keyword evidence="4 9" id="KW-0812">Transmembrane</keyword>
<evidence type="ECO:0000256" key="8">
    <source>
        <dbReference type="SAM" id="MobiDB-lite"/>
    </source>
</evidence>
<dbReference type="STRING" id="1077348.A0A2G8RYZ7"/>
<evidence type="ECO:0000256" key="6">
    <source>
        <dbReference type="ARBA" id="ARBA00023065"/>
    </source>
</evidence>
<dbReference type="PANTHER" id="PTHR33281">
    <property type="entry name" value="UPF0187 PROTEIN YNEE"/>
    <property type="match status" value="1"/>
</dbReference>